<dbReference type="GO" id="GO:1990904">
    <property type="term" value="C:ribonucleoprotein complex"/>
    <property type="evidence" value="ECO:0007669"/>
    <property type="project" value="UniProtKB-KW"/>
</dbReference>
<dbReference type="InterPro" id="IPR028364">
    <property type="entry name" value="Ribosomal_uL1/biogenesis"/>
</dbReference>
<dbReference type="GO" id="GO:0005840">
    <property type="term" value="C:ribosome"/>
    <property type="evidence" value="ECO:0007669"/>
    <property type="project" value="UniProtKB-KW"/>
</dbReference>
<dbReference type="Pfam" id="PF00687">
    <property type="entry name" value="Ribosomal_L1"/>
    <property type="match status" value="1"/>
</dbReference>
<comment type="similarity">
    <text evidence="1">Belongs to the universal ribosomal protein uL1 family.</text>
</comment>
<dbReference type="InterPro" id="IPR023674">
    <property type="entry name" value="Ribosomal_uL1-like"/>
</dbReference>
<evidence type="ECO:0000256" key="1">
    <source>
        <dbReference type="ARBA" id="ARBA00010531"/>
    </source>
</evidence>
<sequence length="345" mass="39526">MLRILIRSSLRTNFPAASALHTSSVEWAARKGTREKAKKKKIKVEVKKVGFIPHNQRNKDKLLTAVVNKHVDDSWKQIPLDDVYVGRYYRWKVYPFREAVESHRETHHPTMYNVPNANLDVHIELNMVAEKKTRHIDNFYRIVKIDHSFSQGVDRQIIVFTKTKESAKEAMQAGATIAGGAELIRDVQNGEVQLSDYQYVLAHPEVLPELVTLRGLMKKKFPNPKNGSLGVDIPSMVQHFKNGIEYSAIRDENQRDFGLITTTIGSLNMDIDHLEKNLISVLKDVDSVRPKRDGKFITRVLLKSSPSSEQFKIDPFLYVNETYEKFVAKEDNEAEVKDEEAQAVQ</sequence>
<dbReference type="InterPro" id="IPR016095">
    <property type="entry name" value="Ribosomal_uL1_3-a/b-sand"/>
</dbReference>
<keyword evidence="3" id="KW-0687">Ribonucleoprotein</keyword>
<evidence type="ECO:0000313" key="4">
    <source>
        <dbReference type="EMBL" id="NBJ57810.1"/>
    </source>
</evidence>
<dbReference type="EMBL" id="GIFK01000107">
    <property type="protein sequence ID" value="NBJ57810.1"/>
    <property type="molecule type" value="Transcribed_RNA"/>
</dbReference>
<dbReference type="Gene3D" id="3.40.50.790">
    <property type="match status" value="1"/>
</dbReference>
<organism evidence="4">
    <name type="scientific">Phlebotomus kandelakii</name>
    <dbReference type="NCBI Taxonomy" id="1109342"/>
    <lineage>
        <taxon>Eukaryota</taxon>
        <taxon>Metazoa</taxon>
        <taxon>Ecdysozoa</taxon>
        <taxon>Arthropoda</taxon>
        <taxon>Hexapoda</taxon>
        <taxon>Insecta</taxon>
        <taxon>Pterygota</taxon>
        <taxon>Neoptera</taxon>
        <taxon>Endopterygota</taxon>
        <taxon>Diptera</taxon>
        <taxon>Nematocera</taxon>
        <taxon>Psychodoidea</taxon>
        <taxon>Psychodidae</taxon>
        <taxon>Phlebotomus</taxon>
        <taxon>Larroussius</taxon>
    </lineage>
</organism>
<dbReference type="Gene3D" id="3.30.190.20">
    <property type="match status" value="1"/>
</dbReference>
<dbReference type="SUPFAM" id="SSF56808">
    <property type="entry name" value="Ribosomal protein L1"/>
    <property type="match status" value="1"/>
</dbReference>
<dbReference type="PANTHER" id="PTHR36427:SF3">
    <property type="entry name" value="LARGE RIBOSOMAL SUBUNIT PROTEIN UL1M"/>
    <property type="match status" value="1"/>
</dbReference>
<keyword evidence="2 4" id="KW-0689">Ribosomal protein</keyword>
<evidence type="ECO:0000256" key="3">
    <source>
        <dbReference type="ARBA" id="ARBA00023274"/>
    </source>
</evidence>
<dbReference type="AlphaFoldDB" id="A0A6B2E7X8"/>
<accession>A0A6B2E7X8</accession>
<dbReference type="CDD" id="cd00403">
    <property type="entry name" value="Ribosomal_L1"/>
    <property type="match status" value="1"/>
</dbReference>
<dbReference type="PANTHER" id="PTHR36427">
    <property type="entry name" value="54S RIBOSOMAL PROTEIN L1, MITOCHONDRIAL"/>
    <property type="match status" value="1"/>
</dbReference>
<protein>
    <submittedName>
        <fullName evidence="4">Putative 50s ribosomal protein l1 ic</fullName>
    </submittedName>
</protein>
<proteinExistence type="inferred from homology"/>
<evidence type="ECO:0000256" key="2">
    <source>
        <dbReference type="ARBA" id="ARBA00022980"/>
    </source>
</evidence>
<name>A0A6B2E7X8_9DIPT</name>
<reference evidence="4" key="1">
    <citation type="submission" date="2019-10" db="EMBL/GenBank/DDBJ databases">
        <title>Short sand fly seasons in Tbilisi, Georgia, hinder development of host immunity to saliva of the visceral leishmaniasis vector Phlebotomus kandelakii.</title>
        <authorList>
            <person name="Oliveira F."/>
            <person name="Giorgobiani E."/>
            <person name="Guimaraes-Costa A.B."/>
            <person name="Abdeladhim M."/>
            <person name="Oristian J."/>
            <person name="Tskhvaradze L."/>
            <person name="Tsertsvadze N."/>
            <person name="Zakalashvili M."/>
            <person name="Valenzuela J.G."/>
            <person name="Kamhawi S."/>
        </authorList>
    </citation>
    <scope>NUCLEOTIDE SEQUENCE</scope>
    <source>
        <strain evidence="4">Wild-capture in Tbilisi</strain>
        <tissue evidence="4">Salivary glands</tissue>
    </source>
</reference>